<protein>
    <submittedName>
        <fullName evidence="1">Uncharacterized protein</fullName>
    </submittedName>
</protein>
<organism evidence="1 2">
    <name type="scientific">Enorma massiliensis</name>
    <dbReference type="NCBI Taxonomy" id="1472761"/>
    <lineage>
        <taxon>Bacteria</taxon>
        <taxon>Bacillati</taxon>
        <taxon>Actinomycetota</taxon>
        <taxon>Coriobacteriia</taxon>
        <taxon>Coriobacteriales</taxon>
        <taxon>Coriobacteriaceae</taxon>
        <taxon>Enorma</taxon>
    </lineage>
</organism>
<sequence>MSVATQIERINTDKATIRSKLVELGLASSGANLDALAEAVDGIVDCGSVSAQVKEGETYTVPKGYHDGTGTVSGVAGGGSYSLQSKSVTPTKSQQEVTPDEGYYGLSDVKVAAIPEAYQDVSSVTATAQDILSGKIAVGPNGSQIAGTMANNGSVSRKLDASTTSYTIAKGYHDGTGSVSVTVEKKSATPTKGQQVISPTEGSLLSQVTVEAIPANYVDTSDATAAAPDVLSGKTAYADGSKVTGTMPNNGAVTAEIDGMSTTSYEVPAGYTTGGTVSLTDDIETALAAI</sequence>
<evidence type="ECO:0000313" key="2">
    <source>
        <dbReference type="Proteomes" id="UP000196560"/>
    </source>
</evidence>
<evidence type="ECO:0000313" key="1">
    <source>
        <dbReference type="EMBL" id="OUN43781.1"/>
    </source>
</evidence>
<reference evidence="2" key="1">
    <citation type="submission" date="2017-04" db="EMBL/GenBank/DDBJ databases">
        <title>Function of individual gut microbiota members based on whole genome sequencing of pure cultures obtained from chicken caecum.</title>
        <authorList>
            <person name="Medvecky M."/>
            <person name="Cejkova D."/>
            <person name="Polansky O."/>
            <person name="Karasova D."/>
            <person name="Kubasova T."/>
            <person name="Cizek A."/>
            <person name="Rychlik I."/>
        </authorList>
    </citation>
    <scope>NUCLEOTIDE SEQUENCE [LARGE SCALE GENOMIC DNA]</scope>
    <source>
        <strain evidence="2">An70</strain>
    </source>
</reference>
<dbReference type="EMBL" id="NFHO01000003">
    <property type="protein sequence ID" value="OUN43781.1"/>
    <property type="molecule type" value="Genomic_DNA"/>
</dbReference>
<accession>A0A1Y3U4V5</accession>
<dbReference type="AlphaFoldDB" id="A0A1Y3U4V5"/>
<gene>
    <name evidence="1" type="ORF">B5G21_03585</name>
</gene>
<comment type="caution">
    <text evidence="1">The sequence shown here is derived from an EMBL/GenBank/DDBJ whole genome shotgun (WGS) entry which is preliminary data.</text>
</comment>
<proteinExistence type="predicted"/>
<keyword evidence="2" id="KW-1185">Reference proteome</keyword>
<name>A0A1Y3U4V5_9ACTN</name>
<dbReference type="Proteomes" id="UP000196560">
    <property type="component" value="Unassembled WGS sequence"/>
</dbReference>
<dbReference type="RefSeq" id="WP_087186077.1">
    <property type="nucleotide sequence ID" value="NZ_NFHO01000003.1"/>
</dbReference>